<gene>
    <name evidence="2" type="ORF">HKW66_Vig0032400</name>
</gene>
<dbReference type="EMBL" id="JABFOF010000001">
    <property type="protein sequence ID" value="KAG2408418.1"/>
    <property type="molecule type" value="Genomic_DNA"/>
</dbReference>
<name>A0A8T0LCA0_PHAAN</name>
<dbReference type="Gene3D" id="3.30.559.10">
    <property type="entry name" value="Chloramphenicol acetyltransferase-like domain"/>
    <property type="match status" value="1"/>
</dbReference>
<reference evidence="2 3" key="1">
    <citation type="submission" date="2020-05" db="EMBL/GenBank/DDBJ databases">
        <title>Vigna angularis (adzuki bean) Var. LongXiaoDou No. 4 denovo assembly.</title>
        <authorList>
            <person name="Xiang H."/>
        </authorList>
    </citation>
    <scope>NUCLEOTIDE SEQUENCE [LARGE SCALE GENOMIC DNA]</scope>
    <source>
        <tissue evidence="2">Leaf</tissue>
    </source>
</reference>
<dbReference type="GO" id="GO:0016747">
    <property type="term" value="F:acyltransferase activity, transferring groups other than amino-acyl groups"/>
    <property type="evidence" value="ECO:0007669"/>
    <property type="project" value="TreeGrafter"/>
</dbReference>
<dbReference type="AlphaFoldDB" id="A0A8T0LCA0"/>
<protein>
    <submittedName>
        <fullName evidence="2">Anthranilate N-benzoyltransferase</fullName>
    </submittedName>
</protein>
<evidence type="ECO:0000313" key="2">
    <source>
        <dbReference type="EMBL" id="KAG2408418.1"/>
    </source>
</evidence>
<dbReference type="Pfam" id="PF02458">
    <property type="entry name" value="Transferase"/>
    <property type="match status" value="1"/>
</dbReference>
<organism evidence="2 3">
    <name type="scientific">Phaseolus angularis</name>
    <name type="common">Azuki bean</name>
    <name type="synonym">Vigna angularis</name>
    <dbReference type="NCBI Taxonomy" id="3914"/>
    <lineage>
        <taxon>Eukaryota</taxon>
        <taxon>Viridiplantae</taxon>
        <taxon>Streptophyta</taxon>
        <taxon>Embryophyta</taxon>
        <taxon>Tracheophyta</taxon>
        <taxon>Spermatophyta</taxon>
        <taxon>Magnoliopsida</taxon>
        <taxon>eudicotyledons</taxon>
        <taxon>Gunneridae</taxon>
        <taxon>Pentapetalae</taxon>
        <taxon>rosids</taxon>
        <taxon>fabids</taxon>
        <taxon>Fabales</taxon>
        <taxon>Fabaceae</taxon>
        <taxon>Papilionoideae</taxon>
        <taxon>50 kb inversion clade</taxon>
        <taxon>NPAAA clade</taxon>
        <taxon>indigoferoid/millettioid clade</taxon>
        <taxon>Phaseoleae</taxon>
        <taxon>Vigna</taxon>
    </lineage>
</organism>
<dbReference type="InterPro" id="IPR050317">
    <property type="entry name" value="Plant_Fungal_Acyltransferase"/>
</dbReference>
<comment type="caution">
    <text evidence="2">The sequence shown here is derived from an EMBL/GenBank/DDBJ whole genome shotgun (WGS) entry which is preliminary data.</text>
</comment>
<dbReference type="InterPro" id="IPR023213">
    <property type="entry name" value="CAT-like_dom_sf"/>
</dbReference>
<evidence type="ECO:0000256" key="1">
    <source>
        <dbReference type="ARBA" id="ARBA00009861"/>
    </source>
</evidence>
<comment type="similarity">
    <text evidence="1">Belongs to the plant acyltransferase family.</text>
</comment>
<evidence type="ECO:0000313" key="3">
    <source>
        <dbReference type="Proteomes" id="UP000743370"/>
    </source>
</evidence>
<proteinExistence type="inferred from homology"/>
<accession>A0A8T0LCA0</accession>
<sequence>MAVCDASENLPKLQIEAVLSVRPLKVSEPRRVRQVLMSDTDSIMKIKGIHGCYQIVLYYESLNEEEGDKFLAGWIVESLGSALVEHPLLSGRLKRKGSDEDEAVLEIVSNDSGIRLYEVRFPMVLSEFLSLRAEKEHLEAELVFWKEIDEHNPQFSPLFYVQASRACCVTRFECGGYTVGISCSLLLADALVVENFLKTWADIHSSMLLQRQEIKAPIFHHSLLVKNDEPLHADVINRTRCRKAQSMAFKFIGKDLNLNQEFWREVAMLCVEEAEKKLDKRVWTEFSLFVKESCEVIKVEGHSKSGYCKKVLDQSLKNEISGGTWNDFGEFVMFHEGNKPVLVSRWIGSIAAADGNVVVIPCLEEKASAVIICQDDSVQAVSLRNYPFIHPIHDAKESRSSETFHSIDKKLIGRLNEWTLSLLDDLIVCKMNSEVGAAG</sequence>
<dbReference type="PANTHER" id="PTHR31642">
    <property type="entry name" value="TRICHOTHECENE 3-O-ACETYLTRANSFERASE"/>
    <property type="match status" value="1"/>
</dbReference>
<dbReference type="PANTHER" id="PTHR31642:SF299">
    <property type="entry name" value="OS02G0653400 PROTEIN"/>
    <property type="match status" value="1"/>
</dbReference>
<dbReference type="Proteomes" id="UP000743370">
    <property type="component" value="Unassembled WGS sequence"/>
</dbReference>